<dbReference type="Pfam" id="PF12385">
    <property type="entry name" value="Peptidase_C70"/>
    <property type="match status" value="1"/>
</dbReference>
<accession>A0ABY7GGY5</accession>
<organism evidence="1 2">
    <name type="scientific">Methylomonas rapida</name>
    <dbReference type="NCBI Taxonomy" id="2963939"/>
    <lineage>
        <taxon>Bacteria</taxon>
        <taxon>Pseudomonadati</taxon>
        <taxon>Pseudomonadota</taxon>
        <taxon>Gammaproteobacteria</taxon>
        <taxon>Methylococcales</taxon>
        <taxon>Methylococcaceae</taxon>
        <taxon>Methylomonas</taxon>
    </lineage>
</organism>
<keyword evidence="2" id="KW-1185">Reference proteome</keyword>
<dbReference type="RefSeq" id="WP_255189198.1">
    <property type="nucleotide sequence ID" value="NZ_CP113517.1"/>
</dbReference>
<evidence type="ECO:0000313" key="1">
    <source>
        <dbReference type="EMBL" id="WAR44222.1"/>
    </source>
</evidence>
<protein>
    <submittedName>
        <fullName evidence="1">C39 family peptidase</fullName>
    </submittedName>
</protein>
<gene>
    <name evidence="1" type="ORF">NM686_017865</name>
</gene>
<dbReference type="Proteomes" id="UP001162780">
    <property type="component" value="Chromosome"/>
</dbReference>
<dbReference type="EMBL" id="CP113517">
    <property type="protein sequence ID" value="WAR44222.1"/>
    <property type="molecule type" value="Genomic_DNA"/>
</dbReference>
<dbReference type="InterPro" id="IPR022118">
    <property type="entry name" value="Peptidase_C70_AvrRpt2"/>
</dbReference>
<sequence>MALIKMTVPVLAQEKSMCCWHTSAMMIWLYWQQQTGRQGPMNTIGPVYQDNTGLSVNVQSFITLAKTTGLKRLPSQNTYSNMDLFKLLRDNGPLWCAGLWYGFGHVIVLTGIDGGTVYLNDPDGAQRKTGTLAWFNEKLMNGLDGCIMAKDPAAY</sequence>
<reference evidence="1" key="1">
    <citation type="submission" date="2022-11" db="EMBL/GenBank/DDBJ databases">
        <title>Methylomonas rapida sp. nov., Carotenoid-Producing Obligate Methanotrophs with High Growth Characteristics and Biotechnological Potential.</title>
        <authorList>
            <person name="Tikhonova E.N."/>
            <person name="Suleimanov R.Z."/>
            <person name="Miroshnikov K."/>
            <person name="Oshkin I.Y."/>
            <person name="Belova S.E."/>
            <person name="Danilova O.V."/>
            <person name="Ashikhmin A."/>
            <person name="Konopkin A."/>
            <person name="But S.Y."/>
            <person name="Khmelenina V.N."/>
            <person name="Kuznetsov N."/>
            <person name="Pimenov N.V."/>
            <person name="Dedysh S.N."/>
        </authorList>
    </citation>
    <scope>NUCLEOTIDE SEQUENCE</scope>
    <source>
        <strain evidence="1">MP1</strain>
    </source>
</reference>
<evidence type="ECO:0000313" key="2">
    <source>
        <dbReference type="Proteomes" id="UP001162780"/>
    </source>
</evidence>
<name>A0ABY7GGY5_9GAMM</name>
<dbReference type="Gene3D" id="3.90.70.10">
    <property type="entry name" value="Cysteine proteinases"/>
    <property type="match status" value="1"/>
</dbReference>
<proteinExistence type="predicted"/>